<sequence length="585" mass="64951">MLMWHLNQVGVSNSNSSHQVENMGRKHVSSFALILPLLASTVDAASDPARPRGVAPEFAKYYKDAETFTCISNPAIKLPIARLNDDYCDCPDGSDEPGTAACSYLSPLSPPQPLIVEGKDVNMTPALPGFYCKNKGHQPSYIPFTSVNDGACDYEFCCDGSDEYEHVGGIKCEDRCATIGKEWRKANEARQMSLAAAKQRRKELVAEAGRLRKEVEDRIQTLKAQIEGATLKVDGLTKSLAEIERAERGKVVKGAGKGGKATILASLAKQRIQELTDNINRLRNERDSAQARVVDLEGMLTRFKEEYNPNFNDEGVKRAVQAWENYAAQDRPGPNDALDRDLDDILKPDSENAINWDDFEKVDESDVELLYQFEEYLPESIRSWVDSKLRDLRIILIENGILADSTSADAPESKAVSDAKSQLEAAKRELDNDKSELTRHEEDLTKDYGPDAIFRALKDVCISTDSGEYTYEHCFLSRTTQKSKKGGGHTGMGNFVRIESMTVDEELPADGKGLGSGERIALKYENGQHCWNGPNRSTLVILACAEKDEIWKIVEEEKCVYRMEVGTPAVCGVEVQKPAPEHNEL</sequence>
<dbReference type="Gene3D" id="2.70.130.10">
    <property type="entry name" value="Mannose-6-phosphate receptor binding domain"/>
    <property type="match status" value="1"/>
</dbReference>
<dbReference type="InterPro" id="IPR028146">
    <property type="entry name" value="PRKCSH_N"/>
</dbReference>
<dbReference type="GO" id="GO:0017177">
    <property type="term" value="C:glucosidase II complex"/>
    <property type="evidence" value="ECO:0007669"/>
    <property type="project" value="TreeGrafter"/>
</dbReference>
<feature type="coiled-coil region" evidence="5">
    <location>
        <begin position="194"/>
        <end position="306"/>
    </location>
</feature>
<dbReference type="AlphaFoldDB" id="A0A8H6DUQ1"/>
<feature type="coiled-coil region" evidence="5">
    <location>
        <begin position="416"/>
        <end position="447"/>
    </location>
</feature>
<evidence type="ECO:0000313" key="7">
    <source>
        <dbReference type="EMBL" id="KAF5848642.1"/>
    </source>
</evidence>
<dbReference type="Pfam" id="PF12999">
    <property type="entry name" value="PRKCSH-like"/>
    <property type="match status" value="2"/>
</dbReference>
<evidence type="ECO:0000256" key="1">
    <source>
        <dbReference type="ARBA" id="ARBA00022387"/>
    </source>
</evidence>
<dbReference type="EMBL" id="WNKQ01000010">
    <property type="protein sequence ID" value="KAF5848642.1"/>
    <property type="molecule type" value="Genomic_DNA"/>
</dbReference>
<dbReference type="SUPFAM" id="SSF50911">
    <property type="entry name" value="Mannose 6-phosphate receptor domain"/>
    <property type="match status" value="1"/>
</dbReference>
<dbReference type="PANTHER" id="PTHR12630:SF1">
    <property type="entry name" value="GLUCOSIDASE 2 SUBUNIT BETA"/>
    <property type="match status" value="1"/>
</dbReference>
<keyword evidence="2" id="KW-0732">Signal</keyword>
<accession>A0A8H6DUQ1</accession>
<evidence type="ECO:0000256" key="5">
    <source>
        <dbReference type="SAM" id="Coils"/>
    </source>
</evidence>
<dbReference type="InterPro" id="IPR009011">
    <property type="entry name" value="Man6P_isomerase_rcpt-bd_dom_sf"/>
</dbReference>
<dbReference type="PANTHER" id="PTHR12630">
    <property type="entry name" value="N-LINKED OLIGOSACCHARIDE PROCESSING"/>
    <property type="match status" value="1"/>
</dbReference>
<dbReference type="Proteomes" id="UP000624244">
    <property type="component" value="Unassembled WGS sequence"/>
</dbReference>
<keyword evidence="4" id="KW-1015">Disulfide bond</keyword>
<evidence type="ECO:0000256" key="4">
    <source>
        <dbReference type="ARBA" id="ARBA00023157"/>
    </source>
</evidence>
<evidence type="ECO:0000259" key="6">
    <source>
        <dbReference type="PROSITE" id="PS51914"/>
    </source>
</evidence>
<name>A0A8H6DUQ1_COCSA</name>
<dbReference type="InterPro" id="IPR039794">
    <property type="entry name" value="Gtb1-like"/>
</dbReference>
<evidence type="ECO:0000313" key="8">
    <source>
        <dbReference type="Proteomes" id="UP000624244"/>
    </source>
</evidence>
<dbReference type="Pfam" id="PF13015">
    <property type="entry name" value="PRKCSH_1"/>
    <property type="match status" value="1"/>
</dbReference>
<dbReference type="InterPro" id="IPR036607">
    <property type="entry name" value="PRKCSH"/>
</dbReference>
<proteinExistence type="predicted"/>
<keyword evidence="5" id="KW-0175">Coiled coil</keyword>
<comment type="caution">
    <text evidence="7">The sequence shown here is derived from an EMBL/GenBank/DDBJ whole genome shotgun (WGS) entry which is preliminary data.</text>
</comment>
<protein>
    <recommendedName>
        <fullName evidence="1">Glucosidase 2 subunit beta</fullName>
    </recommendedName>
</protein>
<keyword evidence="3" id="KW-0256">Endoplasmic reticulum</keyword>
<feature type="domain" description="MRH" evidence="6">
    <location>
        <begin position="459"/>
        <end position="573"/>
    </location>
</feature>
<dbReference type="GO" id="GO:0006491">
    <property type="term" value="P:N-glycan processing"/>
    <property type="evidence" value="ECO:0007669"/>
    <property type="project" value="TreeGrafter"/>
</dbReference>
<dbReference type="InterPro" id="IPR044865">
    <property type="entry name" value="MRH_dom"/>
</dbReference>
<evidence type="ECO:0000256" key="3">
    <source>
        <dbReference type="ARBA" id="ARBA00022824"/>
    </source>
</evidence>
<organism evidence="7 8">
    <name type="scientific">Cochliobolus sativus</name>
    <name type="common">Common root rot and spot blotch fungus</name>
    <name type="synonym">Bipolaris sorokiniana</name>
    <dbReference type="NCBI Taxonomy" id="45130"/>
    <lineage>
        <taxon>Eukaryota</taxon>
        <taxon>Fungi</taxon>
        <taxon>Dikarya</taxon>
        <taxon>Ascomycota</taxon>
        <taxon>Pezizomycotina</taxon>
        <taxon>Dothideomycetes</taxon>
        <taxon>Pleosporomycetidae</taxon>
        <taxon>Pleosporales</taxon>
        <taxon>Pleosporineae</taxon>
        <taxon>Pleosporaceae</taxon>
        <taxon>Bipolaris</taxon>
    </lineage>
</organism>
<reference evidence="7" key="1">
    <citation type="submission" date="2019-11" db="EMBL/GenBank/DDBJ databases">
        <title>Bipolaris sorokiniana Genome sequencing.</title>
        <authorList>
            <person name="Wang H."/>
        </authorList>
    </citation>
    <scope>NUCLEOTIDE SEQUENCE</scope>
</reference>
<gene>
    <name evidence="7" type="ORF">GGP41_009744</name>
</gene>
<dbReference type="PROSITE" id="PS51914">
    <property type="entry name" value="MRH"/>
    <property type="match status" value="1"/>
</dbReference>
<evidence type="ECO:0000256" key="2">
    <source>
        <dbReference type="ARBA" id="ARBA00022729"/>
    </source>
</evidence>